<evidence type="ECO:0000313" key="2">
    <source>
        <dbReference type="Proteomes" id="UP001148838"/>
    </source>
</evidence>
<proteinExistence type="predicted"/>
<evidence type="ECO:0000313" key="1">
    <source>
        <dbReference type="EMBL" id="KAJ4444127.1"/>
    </source>
</evidence>
<dbReference type="EMBL" id="JAJSOF020000011">
    <property type="protein sequence ID" value="KAJ4444127.1"/>
    <property type="molecule type" value="Genomic_DNA"/>
</dbReference>
<gene>
    <name evidence="1" type="ORF">ANN_05916</name>
</gene>
<name>A0ABQ8TDY5_PERAM</name>
<accession>A0ABQ8TDY5</accession>
<keyword evidence="2" id="KW-1185">Reference proteome</keyword>
<comment type="caution">
    <text evidence="1">The sequence shown here is derived from an EMBL/GenBank/DDBJ whole genome shotgun (WGS) entry which is preliminary data.</text>
</comment>
<reference evidence="1 2" key="1">
    <citation type="journal article" date="2022" name="Allergy">
        <title>Genome assembly and annotation of Periplaneta americana reveal a comprehensive cockroach allergen profile.</title>
        <authorList>
            <person name="Wang L."/>
            <person name="Xiong Q."/>
            <person name="Saelim N."/>
            <person name="Wang L."/>
            <person name="Nong W."/>
            <person name="Wan A.T."/>
            <person name="Shi M."/>
            <person name="Liu X."/>
            <person name="Cao Q."/>
            <person name="Hui J.H.L."/>
            <person name="Sookrung N."/>
            <person name="Leung T.F."/>
            <person name="Tungtrongchitr A."/>
            <person name="Tsui S.K.W."/>
        </authorList>
    </citation>
    <scope>NUCLEOTIDE SEQUENCE [LARGE SCALE GENOMIC DNA]</scope>
    <source>
        <strain evidence="1">PWHHKU_190912</strain>
    </source>
</reference>
<protein>
    <submittedName>
        <fullName evidence="1">Uncharacterized protein</fullName>
    </submittedName>
</protein>
<organism evidence="1 2">
    <name type="scientific">Periplaneta americana</name>
    <name type="common">American cockroach</name>
    <name type="synonym">Blatta americana</name>
    <dbReference type="NCBI Taxonomy" id="6978"/>
    <lineage>
        <taxon>Eukaryota</taxon>
        <taxon>Metazoa</taxon>
        <taxon>Ecdysozoa</taxon>
        <taxon>Arthropoda</taxon>
        <taxon>Hexapoda</taxon>
        <taxon>Insecta</taxon>
        <taxon>Pterygota</taxon>
        <taxon>Neoptera</taxon>
        <taxon>Polyneoptera</taxon>
        <taxon>Dictyoptera</taxon>
        <taxon>Blattodea</taxon>
        <taxon>Blattoidea</taxon>
        <taxon>Blattidae</taxon>
        <taxon>Blattinae</taxon>
        <taxon>Periplaneta</taxon>
    </lineage>
</organism>
<sequence length="74" mass="7803">MAGLCEGGNEPSGSLKAICKRKGEYHEKTPYVTSLPTTKSITASLGLNLGRLDGKVALQTQTRRISIDSGVTVP</sequence>
<dbReference type="Proteomes" id="UP001148838">
    <property type="component" value="Unassembled WGS sequence"/>
</dbReference>